<gene>
    <name evidence="7" type="ORF">ACG00X_20360</name>
</gene>
<reference evidence="7 8" key="1">
    <citation type="submission" date="2024-09" db="EMBL/GenBank/DDBJ databases">
        <title>Novel species of the genus Pelomonas and Roseateles isolated from streams.</title>
        <authorList>
            <person name="Lu H."/>
        </authorList>
    </citation>
    <scope>NUCLEOTIDE SEQUENCE [LARGE SCALE GENOMIC DNA]</scope>
    <source>
        <strain evidence="7 8">BYS96W</strain>
    </source>
</reference>
<dbReference type="Pfam" id="PF00672">
    <property type="entry name" value="HAMP"/>
    <property type="match status" value="1"/>
</dbReference>
<keyword evidence="4" id="KW-1133">Transmembrane helix</keyword>
<comment type="similarity">
    <text evidence="2">Belongs to the methyl-accepting chemotaxis (MCP) protein family.</text>
</comment>
<dbReference type="PANTHER" id="PTHR43531">
    <property type="entry name" value="PROTEIN ICFG"/>
    <property type="match status" value="1"/>
</dbReference>
<feature type="domain" description="Methyl-accepting transducer" evidence="5">
    <location>
        <begin position="274"/>
        <end position="503"/>
    </location>
</feature>
<sequence>MTETSKMFKLNHWKLRSRVLAGFALVMVLLTVASIVGMLRVSALSQRIDHLVEADMRTLELARQWAGLTEGNILRRIVALVVEDEGFVKGFTARSKEVSGRIDKIQEELDKLKQDPESERLLNAVNDGRKQYQAAREVVAKAKAGGENIHLRAVNELLPAMERYLSAIDAYADHTRELLQTARDEAQAQVNQARQVVMVLLLIALALGVVIANVITRSVTAPLDHAQALSSSIAEGDLRQAVVVDGTDELAALNGSLRDMQQRLASTIQGVRGAAEQVQMASAEIATGNSDLSQRTENAAASLEETGAAMAQLGESVRLNADSAREANGLAQAASQVADRGGAMVEQVITTMNDIQQSSGKIADIIGVIDGIAFQTNILALNAAVEAARAGEQGRGFAVVASEVRALAQRSAQAAREIKTLISVSVERVDGGSRLVSDTGATMREVVASVQRVSRIIHEISAASANQATTLGEIGQAVQQLDQMTQQNAALVEESAAAAESLREQSAELVKSVSNFRLH</sequence>
<dbReference type="PROSITE" id="PS50885">
    <property type="entry name" value="HAMP"/>
    <property type="match status" value="1"/>
</dbReference>
<dbReference type="InterPro" id="IPR004089">
    <property type="entry name" value="MCPsignal_dom"/>
</dbReference>
<name>A0ABW7GBF3_9BURK</name>
<dbReference type="SMART" id="SM00283">
    <property type="entry name" value="MA"/>
    <property type="match status" value="1"/>
</dbReference>
<feature type="transmembrane region" description="Helical" evidence="4">
    <location>
        <begin position="196"/>
        <end position="215"/>
    </location>
</feature>
<dbReference type="Proteomes" id="UP001606305">
    <property type="component" value="Unassembled WGS sequence"/>
</dbReference>
<dbReference type="SUPFAM" id="SSF58104">
    <property type="entry name" value="Methyl-accepting chemotaxis protein (MCP) signaling domain"/>
    <property type="match status" value="1"/>
</dbReference>
<dbReference type="PRINTS" id="PR00260">
    <property type="entry name" value="CHEMTRNSDUCR"/>
</dbReference>
<dbReference type="PROSITE" id="PS50111">
    <property type="entry name" value="CHEMOTAXIS_TRANSDUC_2"/>
    <property type="match status" value="1"/>
</dbReference>
<evidence type="ECO:0000313" key="7">
    <source>
        <dbReference type="EMBL" id="MFG6459195.1"/>
    </source>
</evidence>
<dbReference type="InterPro" id="IPR024478">
    <property type="entry name" value="HlyB_4HB_MCP"/>
</dbReference>
<keyword evidence="4" id="KW-0472">Membrane</keyword>
<protein>
    <submittedName>
        <fullName evidence="7">Methyl-accepting chemotaxis protein</fullName>
    </submittedName>
</protein>
<dbReference type="InterPro" id="IPR004090">
    <property type="entry name" value="Chemotax_Me-accpt_rcpt"/>
</dbReference>
<evidence type="ECO:0000313" key="8">
    <source>
        <dbReference type="Proteomes" id="UP001606305"/>
    </source>
</evidence>
<dbReference type="Pfam" id="PF12729">
    <property type="entry name" value="4HB_MCP_1"/>
    <property type="match status" value="1"/>
</dbReference>
<evidence type="ECO:0000256" key="1">
    <source>
        <dbReference type="ARBA" id="ARBA00022481"/>
    </source>
</evidence>
<dbReference type="RefSeq" id="WP_394490936.1">
    <property type="nucleotide sequence ID" value="NZ_JBIGIA010000019.1"/>
</dbReference>
<dbReference type="InterPro" id="IPR047347">
    <property type="entry name" value="YvaQ-like_sensor"/>
</dbReference>
<keyword evidence="4" id="KW-0812">Transmembrane</keyword>
<accession>A0ABW7GBF3</accession>
<dbReference type="CDD" id="cd19411">
    <property type="entry name" value="MCP2201-like_sensor"/>
    <property type="match status" value="1"/>
</dbReference>
<dbReference type="InterPro" id="IPR051310">
    <property type="entry name" value="MCP_chemotaxis"/>
</dbReference>
<evidence type="ECO:0000259" key="6">
    <source>
        <dbReference type="PROSITE" id="PS50885"/>
    </source>
</evidence>
<dbReference type="SMART" id="SM00304">
    <property type="entry name" value="HAMP"/>
    <property type="match status" value="1"/>
</dbReference>
<dbReference type="CDD" id="cd11386">
    <property type="entry name" value="MCP_signal"/>
    <property type="match status" value="1"/>
</dbReference>
<evidence type="ECO:0000256" key="3">
    <source>
        <dbReference type="PROSITE-ProRule" id="PRU00284"/>
    </source>
</evidence>
<dbReference type="PANTHER" id="PTHR43531:SF14">
    <property type="entry name" value="METHYL-ACCEPTING CHEMOTAXIS PROTEIN I-RELATED"/>
    <property type="match status" value="1"/>
</dbReference>
<dbReference type="EMBL" id="JBIGIA010000019">
    <property type="protein sequence ID" value="MFG6459195.1"/>
    <property type="molecule type" value="Genomic_DNA"/>
</dbReference>
<evidence type="ECO:0000259" key="5">
    <source>
        <dbReference type="PROSITE" id="PS50111"/>
    </source>
</evidence>
<keyword evidence="3" id="KW-0807">Transducer</keyword>
<dbReference type="Pfam" id="PF00015">
    <property type="entry name" value="MCPsignal"/>
    <property type="match status" value="1"/>
</dbReference>
<proteinExistence type="inferred from homology"/>
<keyword evidence="8" id="KW-1185">Reference proteome</keyword>
<organism evidence="7 8">
    <name type="scientific">Pelomonas nitida</name>
    <dbReference type="NCBI Taxonomy" id="3299027"/>
    <lineage>
        <taxon>Bacteria</taxon>
        <taxon>Pseudomonadati</taxon>
        <taxon>Pseudomonadota</taxon>
        <taxon>Betaproteobacteria</taxon>
        <taxon>Burkholderiales</taxon>
        <taxon>Sphaerotilaceae</taxon>
        <taxon>Roseateles</taxon>
    </lineage>
</organism>
<dbReference type="InterPro" id="IPR003660">
    <property type="entry name" value="HAMP_dom"/>
</dbReference>
<keyword evidence="1" id="KW-0488">Methylation</keyword>
<dbReference type="CDD" id="cd06225">
    <property type="entry name" value="HAMP"/>
    <property type="match status" value="1"/>
</dbReference>
<comment type="caution">
    <text evidence="7">The sequence shown here is derived from an EMBL/GenBank/DDBJ whole genome shotgun (WGS) entry which is preliminary data.</text>
</comment>
<feature type="transmembrane region" description="Helical" evidence="4">
    <location>
        <begin position="20"/>
        <end position="39"/>
    </location>
</feature>
<dbReference type="Gene3D" id="1.10.287.950">
    <property type="entry name" value="Methyl-accepting chemotaxis protein"/>
    <property type="match status" value="1"/>
</dbReference>
<feature type="domain" description="HAMP" evidence="6">
    <location>
        <begin position="217"/>
        <end position="269"/>
    </location>
</feature>
<evidence type="ECO:0000256" key="4">
    <source>
        <dbReference type="SAM" id="Phobius"/>
    </source>
</evidence>
<evidence type="ECO:0000256" key="2">
    <source>
        <dbReference type="ARBA" id="ARBA00029447"/>
    </source>
</evidence>
<dbReference type="Gene3D" id="6.10.340.10">
    <property type="match status" value="1"/>
</dbReference>